<dbReference type="EMBL" id="CM023475">
    <property type="protein sequence ID" value="KAH7944815.1"/>
    <property type="molecule type" value="Genomic_DNA"/>
</dbReference>
<organism evidence="1 2">
    <name type="scientific">Dermacentor silvarum</name>
    <name type="common">Tick</name>
    <dbReference type="NCBI Taxonomy" id="543639"/>
    <lineage>
        <taxon>Eukaryota</taxon>
        <taxon>Metazoa</taxon>
        <taxon>Ecdysozoa</taxon>
        <taxon>Arthropoda</taxon>
        <taxon>Chelicerata</taxon>
        <taxon>Arachnida</taxon>
        <taxon>Acari</taxon>
        <taxon>Parasitiformes</taxon>
        <taxon>Ixodida</taxon>
        <taxon>Ixodoidea</taxon>
        <taxon>Ixodidae</taxon>
        <taxon>Rhipicephalinae</taxon>
        <taxon>Dermacentor</taxon>
    </lineage>
</organism>
<reference evidence="1" key="1">
    <citation type="submission" date="2020-05" db="EMBL/GenBank/DDBJ databases">
        <title>Large-scale comparative analyses of tick genomes elucidate their genetic diversity and vector capacities.</title>
        <authorList>
            <person name="Jia N."/>
            <person name="Wang J."/>
            <person name="Shi W."/>
            <person name="Du L."/>
            <person name="Sun Y."/>
            <person name="Zhan W."/>
            <person name="Jiang J."/>
            <person name="Wang Q."/>
            <person name="Zhang B."/>
            <person name="Ji P."/>
            <person name="Sakyi L.B."/>
            <person name="Cui X."/>
            <person name="Yuan T."/>
            <person name="Jiang B."/>
            <person name="Yang W."/>
            <person name="Lam T.T.-Y."/>
            <person name="Chang Q."/>
            <person name="Ding S."/>
            <person name="Wang X."/>
            <person name="Zhu J."/>
            <person name="Ruan X."/>
            <person name="Zhao L."/>
            <person name="Wei J."/>
            <person name="Que T."/>
            <person name="Du C."/>
            <person name="Cheng J."/>
            <person name="Dai P."/>
            <person name="Han X."/>
            <person name="Huang E."/>
            <person name="Gao Y."/>
            <person name="Liu J."/>
            <person name="Shao H."/>
            <person name="Ye R."/>
            <person name="Li L."/>
            <person name="Wei W."/>
            <person name="Wang X."/>
            <person name="Wang C."/>
            <person name="Yang T."/>
            <person name="Huo Q."/>
            <person name="Li W."/>
            <person name="Guo W."/>
            <person name="Chen H."/>
            <person name="Zhou L."/>
            <person name="Ni X."/>
            <person name="Tian J."/>
            <person name="Zhou Y."/>
            <person name="Sheng Y."/>
            <person name="Liu T."/>
            <person name="Pan Y."/>
            <person name="Xia L."/>
            <person name="Li J."/>
            <person name="Zhao F."/>
            <person name="Cao W."/>
        </authorList>
    </citation>
    <scope>NUCLEOTIDE SEQUENCE</scope>
    <source>
        <strain evidence="1">Dsil-2018</strain>
    </source>
</reference>
<evidence type="ECO:0000313" key="1">
    <source>
        <dbReference type="EMBL" id="KAH7944815.1"/>
    </source>
</evidence>
<comment type="caution">
    <text evidence="1">The sequence shown here is derived from an EMBL/GenBank/DDBJ whole genome shotgun (WGS) entry which is preliminary data.</text>
</comment>
<protein>
    <submittedName>
        <fullName evidence="1">Uncharacterized protein</fullName>
    </submittedName>
</protein>
<keyword evidence="2" id="KW-1185">Reference proteome</keyword>
<gene>
    <name evidence="1" type="ORF">HPB49_000756</name>
</gene>
<sequence length="718" mass="77507">MSFSGRLALVTGGASGIGAAVCRMLAAEGVTIVVADKQLEAARQVAESLPGDAKHQAIYVDVSDTSSVEHLFNCIRDSYSQPLSIVVNCAGILPMAPLVDTTVELFDNVIRVNLRGTFLINRAAAREMVRSEKALPEGGAAIVNVASISAKGGGFYCSAYAASKAGVVALTKSAAQELAKHGIRCNVVLPGWTDTPMTAPVIERHRNIAVSMTPLRRGAVPEEIAEAIKFLCSPTASSFVTGAALEVLIYIACSFALTVLVLVFTLVTVYGGRRALSSDRSASSASWRRFAESYPLIDRRSLLVDQGSVTQRLLDSSDDDDEHEYVAVLKNEEEVDTSVAPPREFGDHRARSVGYAPSEISDGPWSASWSLPGDPPQVIIKSKQGVKRPIEVFPSRLLDLCNQDAPHTFLAFLPNGSQHRSKWIAHGRHSEVFQVASLLRRTVLKVVPVTGDFTEQQVDTIASAIQCCLKLSTLKHGTRYGTPNFIEVERIACVFDQFPEWLLRSGSRGLDSSSESLAESLASEMAGTDGSPDASDLLAAFRRWKGTNQCCLTLHFIVFELSYAGKPLSRITLRSALQGRSLVQQAACCVAVAERALGFRHTSVDADKLLVAVTDAACLEYRLPDRMPISVESAGLKAHLAGGLSFAVDPGSDRGAPHFYGNVMWLGAVVDCVLHKLRSEVPETRARAERTVLDELISWQARLQQCNCAEEFVSTMGL</sequence>
<evidence type="ECO:0000313" key="2">
    <source>
        <dbReference type="Proteomes" id="UP000821865"/>
    </source>
</evidence>
<name>A0ACB8CIZ0_DERSI</name>
<accession>A0ACB8CIZ0</accession>
<proteinExistence type="predicted"/>
<dbReference type="Proteomes" id="UP000821865">
    <property type="component" value="Chromosome 6"/>
</dbReference>